<dbReference type="InterPro" id="IPR001412">
    <property type="entry name" value="aa-tRNA-synth_I_CS"/>
</dbReference>
<feature type="domain" description="Arginyl tRNA synthetase N-terminal" evidence="12">
    <location>
        <begin position="18"/>
        <end position="100"/>
    </location>
</feature>
<dbReference type="Gene3D" id="3.30.1360.70">
    <property type="entry name" value="Arginyl tRNA synthetase N-terminal domain"/>
    <property type="match status" value="1"/>
</dbReference>
<dbReference type="SUPFAM" id="SSF47323">
    <property type="entry name" value="Anticodon-binding domain of a subclass of class I aminoacyl-tRNA synthetases"/>
    <property type="match status" value="1"/>
</dbReference>
<dbReference type="Proteomes" id="UP000321405">
    <property type="component" value="Unassembled WGS sequence"/>
</dbReference>
<evidence type="ECO:0000256" key="10">
    <source>
        <dbReference type="RuleBase" id="RU363038"/>
    </source>
</evidence>
<dbReference type="OrthoDB" id="9803211at2"/>
<dbReference type="GO" id="GO:0004814">
    <property type="term" value="F:arginine-tRNA ligase activity"/>
    <property type="evidence" value="ECO:0007669"/>
    <property type="project" value="UniProtKB-UniRule"/>
</dbReference>
<keyword evidence="14" id="KW-1185">Reference proteome</keyword>
<protein>
    <recommendedName>
        <fullName evidence="9">Arginine--tRNA ligase</fullName>
        <ecNumber evidence="9">6.1.1.19</ecNumber>
    </recommendedName>
    <alternativeName>
        <fullName evidence="9">Arginyl-tRNA synthetase</fullName>
        <shortName evidence="9">ArgRS</shortName>
    </alternativeName>
</protein>
<keyword evidence="3 9" id="KW-0436">Ligase</keyword>
<dbReference type="NCBIfam" id="TIGR00456">
    <property type="entry name" value="argS"/>
    <property type="match status" value="1"/>
</dbReference>
<evidence type="ECO:0000313" key="13">
    <source>
        <dbReference type="EMBL" id="GEL03166.1"/>
    </source>
</evidence>
<dbReference type="GO" id="GO:0006420">
    <property type="term" value="P:arginyl-tRNA aminoacylation"/>
    <property type="evidence" value="ECO:0007669"/>
    <property type="project" value="UniProtKB-UniRule"/>
</dbReference>
<dbReference type="HAMAP" id="MF_00123">
    <property type="entry name" value="Arg_tRNA_synth"/>
    <property type="match status" value="1"/>
</dbReference>
<organism evidence="13 14">
    <name type="scientific">Swaminathania salitolerans</name>
    <dbReference type="NCBI Taxonomy" id="182838"/>
    <lineage>
        <taxon>Bacteria</taxon>
        <taxon>Pseudomonadati</taxon>
        <taxon>Pseudomonadota</taxon>
        <taxon>Alphaproteobacteria</taxon>
        <taxon>Acetobacterales</taxon>
        <taxon>Acetobacteraceae</taxon>
        <taxon>Swaminathania</taxon>
    </lineage>
</organism>
<dbReference type="PANTHER" id="PTHR11956:SF5">
    <property type="entry name" value="ARGININE--TRNA LIGASE, CYTOPLASMIC"/>
    <property type="match status" value="1"/>
</dbReference>
<keyword evidence="7 9" id="KW-0030">Aminoacyl-tRNA synthetase</keyword>
<dbReference type="Pfam" id="PF03485">
    <property type="entry name" value="Arg_tRNA_synt_N"/>
    <property type="match status" value="1"/>
</dbReference>
<accession>A0A511BS50</accession>
<evidence type="ECO:0000256" key="7">
    <source>
        <dbReference type="ARBA" id="ARBA00023146"/>
    </source>
</evidence>
<evidence type="ECO:0000256" key="9">
    <source>
        <dbReference type="HAMAP-Rule" id="MF_00123"/>
    </source>
</evidence>
<dbReference type="InterPro" id="IPR014729">
    <property type="entry name" value="Rossmann-like_a/b/a_fold"/>
</dbReference>
<evidence type="ECO:0000313" key="14">
    <source>
        <dbReference type="Proteomes" id="UP000321405"/>
    </source>
</evidence>
<reference evidence="13 14" key="1">
    <citation type="submission" date="2019-07" db="EMBL/GenBank/DDBJ databases">
        <title>Whole genome shotgun sequence of Swaminathania salitolerans NBRC 104436.</title>
        <authorList>
            <person name="Hosoyama A."/>
            <person name="Uohara A."/>
            <person name="Ohji S."/>
            <person name="Ichikawa N."/>
        </authorList>
    </citation>
    <scope>NUCLEOTIDE SEQUENCE [LARGE SCALE GENOMIC DNA]</scope>
    <source>
        <strain evidence="13 14">NBRC 104436</strain>
    </source>
</reference>
<feature type="domain" description="DALR anticodon binding" evidence="11">
    <location>
        <begin position="469"/>
        <end position="600"/>
    </location>
</feature>
<keyword evidence="5 9" id="KW-0067">ATP-binding</keyword>
<dbReference type="GO" id="GO:0005524">
    <property type="term" value="F:ATP binding"/>
    <property type="evidence" value="ECO:0007669"/>
    <property type="project" value="UniProtKB-UniRule"/>
</dbReference>
<dbReference type="SUPFAM" id="SSF52374">
    <property type="entry name" value="Nucleotidylyl transferase"/>
    <property type="match status" value="1"/>
</dbReference>
<comment type="caution">
    <text evidence="13">The sequence shown here is derived from an EMBL/GenBank/DDBJ whole genome shotgun (WGS) entry which is preliminary data.</text>
</comment>
<name>A0A511BS50_9PROT</name>
<evidence type="ECO:0000256" key="8">
    <source>
        <dbReference type="ARBA" id="ARBA00049339"/>
    </source>
</evidence>
<dbReference type="EMBL" id="BJVC01000006">
    <property type="protein sequence ID" value="GEL03166.1"/>
    <property type="molecule type" value="Genomic_DNA"/>
</dbReference>
<evidence type="ECO:0000256" key="1">
    <source>
        <dbReference type="ARBA" id="ARBA00005594"/>
    </source>
</evidence>
<evidence type="ECO:0000256" key="5">
    <source>
        <dbReference type="ARBA" id="ARBA00022840"/>
    </source>
</evidence>
<dbReference type="InterPro" id="IPR001278">
    <property type="entry name" value="Arg-tRNA-ligase"/>
</dbReference>
<dbReference type="InterPro" id="IPR035684">
    <property type="entry name" value="ArgRS_core"/>
</dbReference>
<dbReference type="InterPro" id="IPR009080">
    <property type="entry name" value="tRNAsynth_Ia_anticodon-bd"/>
</dbReference>
<sequence length="601" mass="64949">MSDTTEPTTDCLFARYQARVRDALRAVVADLPDEIAARVEVTPARDPAHGDMATNAALLASKFARRRPADIAADLVPLLSALPGVDRAEAAGPGFVNITLSPDVLQSVARAAIAAGPRYGESLMGAGRRVNVEYVSANPTGPMHVGHCRGAVVGDALANLLAKTGHAVTKEYYINDAGAQVIALTWAAYWRYLQAIGTEVDTEAFAALTPTGLQYQGDYLIPIGQALAAEHGRTLAGPDGQATDPSVWFEIVRSATLRAMMEEIRTDLAALGIHHEVFASEAETLASGRVNDAIEALEARGLLYEGVLEPPKGKTPEDWEPRPQTLFRSTAFGDDVDRALRKSDGSNTYFANDIGYHARKAEKADVLIDVLGADHGGYVSRMRAAVSALTDGKTGFEVVMCQIVRIMKGGEPVRMSKRAGTFVTLRDLLDEVGRDAVRFTMLTRKADAQMDFDLDAVVAQTRDNPVFYVQYAHARCRSVMRSAEALFGADATDEATLLGADLSRLDSDIELAVLRRLSTFPRVVEGAAQAREPHRIAYYCGELAADFHALWNRGREETTLRFLHENDRAASLAKLALVASVASVLRCGLAILGVEPVEEMR</sequence>
<dbReference type="Gene3D" id="3.40.50.620">
    <property type="entry name" value="HUPs"/>
    <property type="match status" value="1"/>
</dbReference>
<dbReference type="Pfam" id="PF00750">
    <property type="entry name" value="tRNA-synt_1d"/>
    <property type="match status" value="2"/>
</dbReference>
<dbReference type="PRINTS" id="PR01038">
    <property type="entry name" value="TRNASYNTHARG"/>
</dbReference>
<dbReference type="SMART" id="SM01016">
    <property type="entry name" value="Arg_tRNA_synt_N"/>
    <property type="match status" value="1"/>
</dbReference>
<dbReference type="AlphaFoldDB" id="A0A511BS50"/>
<dbReference type="SMART" id="SM00836">
    <property type="entry name" value="DALR_1"/>
    <property type="match status" value="1"/>
</dbReference>
<evidence type="ECO:0000256" key="4">
    <source>
        <dbReference type="ARBA" id="ARBA00022741"/>
    </source>
</evidence>
<keyword evidence="2 9" id="KW-0963">Cytoplasm</keyword>
<comment type="similarity">
    <text evidence="1 9 10">Belongs to the class-I aminoacyl-tRNA synthetase family.</text>
</comment>
<dbReference type="Gene3D" id="1.10.730.10">
    <property type="entry name" value="Isoleucyl-tRNA Synthetase, Domain 1"/>
    <property type="match status" value="1"/>
</dbReference>
<feature type="short sequence motif" description="'HIGH' region" evidence="9">
    <location>
        <begin position="137"/>
        <end position="147"/>
    </location>
</feature>
<dbReference type="SUPFAM" id="SSF55190">
    <property type="entry name" value="Arginyl-tRNA synthetase (ArgRS), N-terminal 'additional' domain"/>
    <property type="match status" value="1"/>
</dbReference>
<dbReference type="PANTHER" id="PTHR11956">
    <property type="entry name" value="ARGINYL-TRNA SYNTHETASE"/>
    <property type="match status" value="1"/>
</dbReference>
<evidence type="ECO:0000256" key="6">
    <source>
        <dbReference type="ARBA" id="ARBA00022917"/>
    </source>
</evidence>
<dbReference type="CDD" id="cd00671">
    <property type="entry name" value="ArgRS_core"/>
    <property type="match status" value="1"/>
</dbReference>
<evidence type="ECO:0000259" key="11">
    <source>
        <dbReference type="SMART" id="SM00836"/>
    </source>
</evidence>
<keyword evidence="4 9" id="KW-0547">Nucleotide-binding</keyword>
<keyword evidence="6 9" id="KW-0648">Protein biosynthesis</keyword>
<dbReference type="InterPro" id="IPR008909">
    <property type="entry name" value="DALR_anticod-bd"/>
</dbReference>
<dbReference type="RefSeq" id="WP_147094232.1">
    <property type="nucleotide sequence ID" value="NZ_BJVC01000006.1"/>
</dbReference>
<evidence type="ECO:0000256" key="2">
    <source>
        <dbReference type="ARBA" id="ARBA00022490"/>
    </source>
</evidence>
<dbReference type="InterPro" id="IPR036695">
    <property type="entry name" value="Arg-tRNA-synth_N_sf"/>
</dbReference>
<comment type="catalytic activity">
    <reaction evidence="8 9">
        <text>tRNA(Arg) + L-arginine + ATP = L-arginyl-tRNA(Arg) + AMP + diphosphate</text>
        <dbReference type="Rhea" id="RHEA:20301"/>
        <dbReference type="Rhea" id="RHEA-COMP:9658"/>
        <dbReference type="Rhea" id="RHEA-COMP:9673"/>
        <dbReference type="ChEBI" id="CHEBI:30616"/>
        <dbReference type="ChEBI" id="CHEBI:32682"/>
        <dbReference type="ChEBI" id="CHEBI:33019"/>
        <dbReference type="ChEBI" id="CHEBI:78442"/>
        <dbReference type="ChEBI" id="CHEBI:78513"/>
        <dbReference type="ChEBI" id="CHEBI:456215"/>
        <dbReference type="EC" id="6.1.1.19"/>
    </reaction>
</comment>
<proteinExistence type="inferred from homology"/>
<dbReference type="EC" id="6.1.1.19" evidence="9"/>
<dbReference type="Pfam" id="PF05746">
    <property type="entry name" value="DALR_1"/>
    <property type="match status" value="1"/>
</dbReference>
<dbReference type="PROSITE" id="PS00178">
    <property type="entry name" value="AA_TRNA_LIGASE_I"/>
    <property type="match status" value="1"/>
</dbReference>
<gene>
    <name evidence="9 13" type="primary">argS</name>
    <name evidence="13" type="ORF">SSA02_23290</name>
</gene>
<comment type="subunit">
    <text evidence="9">Monomer.</text>
</comment>
<evidence type="ECO:0000256" key="3">
    <source>
        <dbReference type="ARBA" id="ARBA00022598"/>
    </source>
</evidence>
<comment type="subcellular location">
    <subcellularLocation>
        <location evidence="9">Cytoplasm</location>
    </subcellularLocation>
</comment>
<dbReference type="InterPro" id="IPR005148">
    <property type="entry name" value="Arg-tRNA-synth_N"/>
</dbReference>
<evidence type="ECO:0000259" key="12">
    <source>
        <dbReference type="SMART" id="SM01016"/>
    </source>
</evidence>
<dbReference type="GO" id="GO:0005737">
    <property type="term" value="C:cytoplasm"/>
    <property type="evidence" value="ECO:0007669"/>
    <property type="project" value="UniProtKB-SubCell"/>
</dbReference>